<dbReference type="InterPro" id="IPR010627">
    <property type="entry name" value="Prepilin_pept_A24_N"/>
</dbReference>
<evidence type="ECO:0000259" key="8">
    <source>
        <dbReference type="Pfam" id="PF01478"/>
    </source>
</evidence>
<feature type="transmembrane region" description="Helical" evidence="7">
    <location>
        <begin position="84"/>
        <end position="101"/>
    </location>
</feature>
<feature type="transmembrane region" description="Helical" evidence="7">
    <location>
        <begin position="245"/>
        <end position="267"/>
    </location>
</feature>
<keyword evidence="3" id="KW-1003">Cell membrane</keyword>
<dbReference type="Pfam" id="PF06750">
    <property type="entry name" value="A24_N_bact"/>
    <property type="match status" value="1"/>
</dbReference>
<keyword evidence="5 7" id="KW-1133">Transmembrane helix</keyword>
<keyword evidence="6 7" id="KW-0472">Membrane</keyword>
<evidence type="ECO:0000313" key="10">
    <source>
        <dbReference type="EMBL" id="PWU22884.1"/>
    </source>
</evidence>
<dbReference type="GO" id="GO:0005886">
    <property type="term" value="C:plasma membrane"/>
    <property type="evidence" value="ECO:0007669"/>
    <property type="project" value="UniProtKB-SubCell"/>
</dbReference>
<evidence type="ECO:0000256" key="3">
    <source>
        <dbReference type="ARBA" id="ARBA00022475"/>
    </source>
</evidence>
<dbReference type="Pfam" id="PF01478">
    <property type="entry name" value="Peptidase_A24"/>
    <property type="match status" value="1"/>
</dbReference>
<comment type="subcellular location">
    <subcellularLocation>
        <location evidence="1">Cell membrane</location>
        <topology evidence="1">Multi-pass membrane protein</topology>
    </subcellularLocation>
</comment>
<organism evidence="10 11">
    <name type="scientific">Candidatus Cerribacteria bacterium 'Amazon FNV 2010 28 9'</name>
    <dbReference type="NCBI Taxonomy" id="2081795"/>
    <lineage>
        <taxon>Bacteria</taxon>
        <taxon>Candidatus Cerribacteria</taxon>
    </lineage>
</organism>
<comment type="caution">
    <text evidence="10">The sequence shown here is derived from an EMBL/GenBank/DDBJ whole genome shotgun (WGS) entry which is preliminary data.</text>
</comment>
<dbReference type="EMBL" id="PSRQ01000053">
    <property type="protein sequence ID" value="PWU22884.1"/>
    <property type="molecule type" value="Genomic_DNA"/>
</dbReference>
<dbReference type="InterPro" id="IPR050882">
    <property type="entry name" value="Prepilin_peptidase/N-MTase"/>
</dbReference>
<evidence type="ECO:0000256" key="6">
    <source>
        <dbReference type="ARBA" id="ARBA00023136"/>
    </source>
</evidence>
<evidence type="ECO:0000256" key="1">
    <source>
        <dbReference type="ARBA" id="ARBA00004651"/>
    </source>
</evidence>
<evidence type="ECO:0000259" key="9">
    <source>
        <dbReference type="Pfam" id="PF06750"/>
    </source>
</evidence>
<feature type="transmembrane region" description="Helical" evidence="7">
    <location>
        <begin position="135"/>
        <end position="154"/>
    </location>
</feature>
<feature type="transmembrane region" description="Helical" evidence="7">
    <location>
        <begin position="213"/>
        <end position="233"/>
    </location>
</feature>
<comment type="similarity">
    <text evidence="2">Belongs to the peptidase A24 family.</text>
</comment>
<feature type="transmembrane region" description="Helical" evidence="7">
    <location>
        <begin position="108"/>
        <end position="129"/>
    </location>
</feature>
<dbReference type="PANTHER" id="PTHR30487">
    <property type="entry name" value="TYPE 4 PREPILIN-LIKE PROTEINS LEADER PEPTIDE-PROCESSING ENZYME"/>
    <property type="match status" value="1"/>
</dbReference>
<dbReference type="InterPro" id="IPR000045">
    <property type="entry name" value="Prepilin_IV_endopep_pep"/>
</dbReference>
<dbReference type="Gene3D" id="1.20.120.1220">
    <property type="match status" value="1"/>
</dbReference>
<name>A0A317JRW0_9BACT</name>
<evidence type="ECO:0008006" key="12">
    <source>
        <dbReference type="Google" id="ProtNLM"/>
    </source>
</evidence>
<keyword evidence="4 7" id="KW-0812">Transmembrane</keyword>
<dbReference type="Proteomes" id="UP000246104">
    <property type="component" value="Unassembled WGS sequence"/>
</dbReference>
<sequence length="270" mass="30397">MIVYLLLILVLLFFLGMAIGSFLNVIIYRMVNGDSALRGRSYCDNCKQKIAWYDNIPVLSFILLHRKCRYCGMPIPWEYPAVEFLTGSLFVWWYLMGFTFFHLTSRPFLIVQPVFWLCIGIILLVIFFADFSYAIIPDSAVFIMGLLSLTYHFFLTSHHVMMQSDFALTLITAGGAGLFFFLLHVLTKGKGMGLGDVKYSIAMGLLLGWPDTLVGLFVAFILGSIVGIIAILLSKKKLGSRIPFGPFLVLGTIIALLWGSQLVTMYLRLL</sequence>
<accession>A0A317JRW0</accession>
<dbReference type="GO" id="GO:0004190">
    <property type="term" value="F:aspartic-type endopeptidase activity"/>
    <property type="evidence" value="ECO:0007669"/>
    <property type="project" value="InterPro"/>
</dbReference>
<feature type="domain" description="Prepilin type IV endopeptidase peptidase" evidence="8">
    <location>
        <begin position="119"/>
        <end position="228"/>
    </location>
</feature>
<reference evidence="10 11" key="1">
    <citation type="submission" date="2018-02" db="EMBL/GenBank/DDBJ databases">
        <title>Genomic Reconstructions from Amazon Rainforest and Pasture Soil Reveal Novel Insights into the Physiology of Candidate Phyla in Tropical Sites.</title>
        <authorList>
            <person name="Kroeger M.E."/>
            <person name="Delmont T."/>
            <person name="Eren A.M."/>
            <person name="Guo J."/>
            <person name="Meyer K.M."/>
            <person name="Khan K."/>
            <person name="Rodrigues J.L.M."/>
            <person name="Bohannan B.J.M."/>
            <person name="Tringe S."/>
            <person name="Borges C.D."/>
            <person name="Tiedje J."/>
            <person name="Tsai S.M."/>
            <person name="Nusslein K."/>
        </authorList>
    </citation>
    <scope>NUCLEOTIDE SEQUENCE [LARGE SCALE GENOMIC DNA]</scope>
    <source>
        <strain evidence="10">Amazon FNV 2010 28 9</strain>
    </source>
</reference>
<gene>
    <name evidence="10" type="ORF">C5B42_04850</name>
</gene>
<dbReference type="PANTHER" id="PTHR30487:SF0">
    <property type="entry name" value="PREPILIN LEADER PEPTIDASE_N-METHYLTRANSFERASE-RELATED"/>
    <property type="match status" value="1"/>
</dbReference>
<feature type="transmembrane region" description="Helical" evidence="7">
    <location>
        <begin position="166"/>
        <end position="186"/>
    </location>
</feature>
<evidence type="ECO:0000256" key="5">
    <source>
        <dbReference type="ARBA" id="ARBA00022989"/>
    </source>
</evidence>
<dbReference type="AlphaFoldDB" id="A0A317JRW0"/>
<feature type="domain" description="Prepilin peptidase A24 N-terminal" evidence="9">
    <location>
        <begin position="15"/>
        <end position="95"/>
    </location>
</feature>
<evidence type="ECO:0000256" key="4">
    <source>
        <dbReference type="ARBA" id="ARBA00022692"/>
    </source>
</evidence>
<dbReference type="GO" id="GO:0006465">
    <property type="term" value="P:signal peptide processing"/>
    <property type="evidence" value="ECO:0007669"/>
    <property type="project" value="TreeGrafter"/>
</dbReference>
<evidence type="ECO:0000256" key="2">
    <source>
        <dbReference type="ARBA" id="ARBA00005801"/>
    </source>
</evidence>
<evidence type="ECO:0000256" key="7">
    <source>
        <dbReference type="SAM" id="Phobius"/>
    </source>
</evidence>
<protein>
    <recommendedName>
        <fullName evidence="12">Prepilin peptidase</fullName>
    </recommendedName>
</protein>
<proteinExistence type="inferred from homology"/>
<evidence type="ECO:0000313" key="11">
    <source>
        <dbReference type="Proteomes" id="UP000246104"/>
    </source>
</evidence>